<comment type="caution">
    <text evidence="2">The sequence shown here is derived from an EMBL/GenBank/DDBJ whole genome shotgun (WGS) entry which is preliminary data.</text>
</comment>
<feature type="region of interest" description="Disordered" evidence="1">
    <location>
        <begin position="85"/>
        <end position="127"/>
    </location>
</feature>
<dbReference type="EMBL" id="JAANIU010011852">
    <property type="protein sequence ID" value="KAG1530777.1"/>
    <property type="molecule type" value="Genomic_DNA"/>
</dbReference>
<accession>A0A9P7C086</accession>
<evidence type="ECO:0000313" key="2">
    <source>
        <dbReference type="EMBL" id="KAG1530777.1"/>
    </source>
</evidence>
<evidence type="ECO:0000313" key="3">
    <source>
        <dbReference type="Proteomes" id="UP000740926"/>
    </source>
</evidence>
<proteinExistence type="predicted"/>
<feature type="compositionally biased region" description="Basic and acidic residues" evidence="1">
    <location>
        <begin position="85"/>
        <end position="97"/>
    </location>
</feature>
<dbReference type="Proteomes" id="UP000740926">
    <property type="component" value="Unassembled WGS sequence"/>
</dbReference>
<name>A0A9P7C086_9FUNG</name>
<protein>
    <submittedName>
        <fullName evidence="2">Uncharacterized protein</fullName>
    </submittedName>
</protein>
<feature type="compositionally biased region" description="Basic and acidic residues" evidence="1">
    <location>
        <begin position="22"/>
        <end position="31"/>
    </location>
</feature>
<gene>
    <name evidence="2" type="ORF">G6F50_017094</name>
</gene>
<reference evidence="2 3" key="1">
    <citation type="journal article" date="2020" name="Microb. Genom.">
        <title>Genetic diversity of clinical and environmental Mucorales isolates obtained from an investigation of mucormycosis cases among solid organ transplant recipients.</title>
        <authorList>
            <person name="Nguyen M.H."/>
            <person name="Kaul D."/>
            <person name="Muto C."/>
            <person name="Cheng S.J."/>
            <person name="Richter R.A."/>
            <person name="Bruno V.M."/>
            <person name="Liu G."/>
            <person name="Beyhan S."/>
            <person name="Sundermann A.J."/>
            <person name="Mounaud S."/>
            <person name="Pasculle A.W."/>
            <person name="Nierman W.C."/>
            <person name="Driscoll E."/>
            <person name="Cumbie R."/>
            <person name="Clancy C.J."/>
            <person name="Dupont C.L."/>
        </authorList>
    </citation>
    <scope>NUCLEOTIDE SEQUENCE [LARGE SCALE GENOMIC DNA]</scope>
    <source>
        <strain evidence="2 3">GL24</strain>
    </source>
</reference>
<keyword evidence="3" id="KW-1185">Reference proteome</keyword>
<sequence>MRLGGRPTRHRVAQGGHLAFRRFGDLADRSRRGAGASADAQHDRRMEFEDIAGDVHAQDHRHTRRDNAGHEQFGSQLLEALHEAWSRRDADHRHEGGQSHGCQEPVHGFGHAAESRMHRTQVAEDQA</sequence>
<dbReference type="AlphaFoldDB" id="A0A9P7C086"/>
<organism evidence="2 3">
    <name type="scientific">Rhizopus delemar</name>
    <dbReference type="NCBI Taxonomy" id="936053"/>
    <lineage>
        <taxon>Eukaryota</taxon>
        <taxon>Fungi</taxon>
        <taxon>Fungi incertae sedis</taxon>
        <taxon>Mucoromycota</taxon>
        <taxon>Mucoromycotina</taxon>
        <taxon>Mucoromycetes</taxon>
        <taxon>Mucorales</taxon>
        <taxon>Mucorineae</taxon>
        <taxon>Rhizopodaceae</taxon>
        <taxon>Rhizopus</taxon>
    </lineage>
</organism>
<evidence type="ECO:0000256" key="1">
    <source>
        <dbReference type="SAM" id="MobiDB-lite"/>
    </source>
</evidence>
<feature type="region of interest" description="Disordered" evidence="1">
    <location>
        <begin position="1"/>
        <end position="45"/>
    </location>
</feature>